<dbReference type="EMBL" id="OKQU01000003">
    <property type="protein sequence ID" value="SPE09610.1"/>
    <property type="molecule type" value="Genomic_DNA"/>
</dbReference>
<dbReference type="GeneID" id="99674769"/>
<keyword evidence="4 6" id="KW-0697">Rotamase</keyword>
<dbReference type="KEGG" id="lsu:A6B45_08170"/>
<evidence type="ECO:0000259" key="7">
    <source>
        <dbReference type="PROSITE" id="PS50072"/>
    </source>
</evidence>
<evidence type="ECO:0000256" key="4">
    <source>
        <dbReference type="ARBA" id="ARBA00023110"/>
    </source>
</evidence>
<evidence type="ECO:0000256" key="1">
    <source>
        <dbReference type="ARBA" id="ARBA00000971"/>
    </source>
</evidence>
<evidence type="ECO:0000256" key="3">
    <source>
        <dbReference type="ARBA" id="ARBA00007365"/>
    </source>
</evidence>
<dbReference type="InterPro" id="IPR044666">
    <property type="entry name" value="Cyclophilin_A-like"/>
</dbReference>
<evidence type="ECO:0000313" key="9">
    <source>
        <dbReference type="EMBL" id="SPE09610.1"/>
    </source>
</evidence>
<dbReference type="PANTHER" id="PTHR45625:SF4">
    <property type="entry name" value="PEPTIDYLPROLYL ISOMERASE DOMAIN AND WD REPEAT-CONTAINING PROTEIN 1"/>
    <property type="match status" value="1"/>
</dbReference>
<dbReference type="GO" id="GO:0003755">
    <property type="term" value="F:peptidyl-prolyl cis-trans isomerase activity"/>
    <property type="evidence" value="ECO:0007669"/>
    <property type="project" value="UniProtKB-UniRule"/>
</dbReference>
<evidence type="ECO:0000256" key="5">
    <source>
        <dbReference type="ARBA" id="ARBA00023235"/>
    </source>
</evidence>
<reference evidence="8 11" key="2">
    <citation type="submission" date="2018-02" db="EMBL/GenBank/DDBJ databases">
        <authorList>
            <person name="Rodrigo-Torres L."/>
            <person name="Arahal R. D."/>
            <person name="Lucena T."/>
        </authorList>
    </citation>
    <scope>NUCLEOTIDE SEQUENCE [LARGE SCALE GENOMIC DNA]</scope>
    <source>
        <strain evidence="8 11">CECT 8486</strain>
    </source>
</reference>
<dbReference type="SUPFAM" id="SSF50891">
    <property type="entry name" value="Cyclophilin-like"/>
    <property type="match status" value="1"/>
</dbReference>
<dbReference type="InterPro" id="IPR024936">
    <property type="entry name" value="Cyclophilin-type_PPIase"/>
</dbReference>
<dbReference type="Proteomes" id="UP000237923">
    <property type="component" value="Unassembled WGS sequence"/>
</dbReference>
<dbReference type="Gene3D" id="2.40.100.10">
    <property type="entry name" value="Cyclophilin-like"/>
    <property type="match status" value="1"/>
</dbReference>
<dbReference type="Proteomes" id="UP000239237">
    <property type="component" value="Unassembled WGS sequence"/>
</dbReference>
<dbReference type="EMBL" id="OKQR01000003">
    <property type="protein sequence ID" value="SPD94183.1"/>
    <property type="molecule type" value="Genomic_DNA"/>
</dbReference>
<gene>
    <name evidence="8" type="ORF">LES8486_01633</name>
    <name evidence="9" type="ORF">LES9216_01780</name>
</gene>
<keyword evidence="5 6" id="KW-0413">Isomerase</keyword>
<proteinExistence type="inferred from homology"/>
<keyword evidence="11" id="KW-1185">Reference proteome</keyword>
<reference evidence="9 10" key="1">
    <citation type="submission" date="2018-02" db="EMBL/GenBank/DDBJ databases">
        <authorList>
            <person name="Cohen D.B."/>
            <person name="Kent A.D."/>
        </authorList>
    </citation>
    <scope>NUCLEOTIDE SEQUENCE [LARGE SCALE GENOMIC DNA]</scope>
    <source>
        <strain evidence="9 10">CECT 9216</strain>
    </source>
</reference>
<dbReference type="PIRSF" id="PIRSF001467">
    <property type="entry name" value="Peptidylpro_ismrse"/>
    <property type="match status" value="1"/>
</dbReference>
<name>A0A2N9KG88_9LACO</name>
<organism evidence="9 10">
    <name type="scientific">Leuconostoc suionicum</name>
    <dbReference type="NCBI Taxonomy" id="1511761"/>
    <lineage>
        <taxon>Bacteria</taxon>
        <taxon>Bacillati</taxon>
        <taxon>Bacillota</taxon>
        <taxon>Bacilli</taxon>
        <taxon>Lactobacillales</taxon>
        <taxon>Lactobacillaceae</taxon>
        <taxon>Leuconostoc</taxon>
    </lineage>
</organism>
<dbReference type="AlphaFoldDB" id="A0A2N9KG88"/>
<sequence length="195" mass="21283">MVDYPQLDAANYSGPVATFKTNKGDIRIKLFSDIAPKTVENFITHAKNGYYNNGIFHRVISDFMIQGGDPEGTGMGGESIWGGSFEDEFSNRLFNTYGALSMANAGPNTNGSQFFIVQASNFPSQMASALRDLPAEVADFYRQKGGTPWLDGKHTVFGQVIEGLNVVDEIAQVKVDMMDKPRKDVVINTIEIAGA</sequence>
<evidence type="ECO:0000313" key="8">
    <source>
        <dbReference type="EMBL" id="SPD94183.1"/>
    </source>
</evidence>
<dbReference type="PRINTS" id="PR00153">
    <property type="entry name" value="CSAPPISMRASE"/>
</dbReference>
<accession>A0A2N9KG88</accession>
<dbReference type="Pfam" id="PF00160">
    <property type="entry name" value="Pro_isomerase"/>
    <property type="match status" value="1"/>
</dbReference>
<protein>
    <recommendedName>
        <fullName evidence="6">Peptidyl-prolyl cis-trans isomerase</fullName>
        <shortName evidence="6">PPIase</shortName>
        <ecNumber evidence="6">5.2.1.8</ecNumber>
    </recommendedName>
</protein>
<dbReference type="PROSITE" id="PS50072">
    <property type="entry name" value="CSA_PPIASE_2"/>
    <property type="match status" value="1"/>
</dbReference>
<comment type="similarity">
    <text evidence="3 6">Belongs to the cyclophilin-type PPIase family.</text>
</comment>
<evidence type="ECO:0000313" key="10">
    <source>
        <dbReference type="Proteomes" id="UP000237923"/>
    </source>
</evidence>
<dbReference type="PANTHER" id="PTHR45625">
    <property type="entry name" value="PEPTIDYL-PROLYL CIS-TRANS ISOMERASE-RELATED"/>
    <property type="match status" value="1"/>
</dbReference>
<dbReference type="InterPro" id="IPR002130">
    <property type="entry name" value="Cyclophilin-type_PPIase_dom"/>
</dbReference>
<comment type="function">
    <text evidence="2 6">PPIases accelerate the folding of proteins. It catalyzes the cis-trans isomerization of proline imidic peptide bonds in oligopeptides.</text>
</comment>
<evidence type="ECO:0000313" key="11">
    <source>
        <dbReference type="Proteomes" id="UP000239237"/>
    </source>
</evidence>
<evidence type="ECO:0000256" key="6">
    <source>
        <dbReference type="RuleBase" id="RU363019"/>
    </source>
</evidence>
<dbReference type="EC" id="5.2.1.8" evidence="6"/>
<comment type="catalytic activity">
    <reaction evidence="1 6">
        <text>[protein]-peptidylproline (omega=180) = [protein]-peptidylproline (omega=0)</text>
        <dbReference type="Rhea" id="RHEA:16237"/>
        <dbReference type="Rhea" id="RHEA-COMP:10747"/>
        <dbReference type="Rhea" id="RHEA-COMP:10748"/>
        <dbReference type="ChEBI" id="CHEBI:83833"/>
        <dbReference type="ChEBI" id="CHEBI:83834"/>
        <dbReference type="EC" id="5.2.1.8"/>
    </reaction>
</comment>
<dbReference type="RefSeq" id="WP_072614143.1">
    <property type="nucleotide sequence ID" value="NZ_AP017935.1"/>
</dbReference>
<evidence type="ECO:0000256" key="2">
    <source>
        <dbReference type="ARBA" id="ARBA00002388"/>
    </source>
</evidence>
<dbReference type="InterPro" id="IPR029000">
    <property type="entry name" value="Cyclophilin-like_dom_sf"/>
</dbReference>
<feature type="domain" description="PPIase cyclophilin-type" evidence="7">
    <location>
        <begin position="16"/>
        <end position="192"/>
    </location>
</feature>